<evidence type="ECO:0000256" key="7">
    <source>
        <dbReference type="ARBA" id="ARBA00023128"/>
    </source>
</evidence>
<dbReference type="InterPro" id="IPR034884">
    <property type="entry name" value="Cytochrome_c_oxidase_VIc/VIIs"/>
</dbReference>
<dbReference type="EMBL" id="JABXBU010000012">
    <property type="protein sequence ID" value="KAF8789216.1"/>
    <property type="molecule type" value="Genomic_DNA"/>
</dbReference>
<comment type="caution">
    <text evidence="10">The sequence shown here is derived from an EMBL/GenBank/DDBJ whole genome shotgun (WGS) entry which is preliminary data.</text>
</comment>
<sequence>MATARDLKDVLKESLAKSGVLSEIRARIRAEVFNILQDETEPPPPISNENVFINELIREYLIYNGYLFTESVLLAESGHPQFRLERELLKERLRVKPVEEADDFDIIPIAEGVRMHLGGIGLTEEMVMRATKEQGCKNKSMAADAVARLEKPQLRGLFRSYLKKHLAIATVLSLGASLAWKVLVMDPRKKRYAEFYKTYDADKEYERMKAAGVLPPFPEVE</sequence>
<organism evidence="10 11">
    <name type="scientific">Argiope bruennichi</name>
    <name type="common">Wasp spider</name>
    <name type="synonym">Aranea bruennichi</name>
    <dbReference type="NCBI Taxonomy" id="94029"/>
    <lineage>
        <taxon>Eukaryota</taxon>
        <taxon>Metazoa</taxon>
        <taxon>Ecdysozoa</taxon>
        <taxon>Arthropoda</taxon>
        <taxon>Chelicerata</taxon>
        <taxon>Arachnida</taxon>
        <taxon>Araneae</taxon>
        <taxon>Araneomorphae</taxon>
        <taxon>Entelegynae</taxon>
        <taxon>Araneoidea</taxon>
        <taxon>Araneidae</taxon>
        <taxon>Argiope</taxon>
    </lineage>
</organism>
<keyword evidence="4 9" id="KW-0812">Transmembrane</keyword>
<keyword evidence="8 9" id="KW-0472">Membrane</keyword>
<dbReference type="PROSITE" id="PS50896">
    <property type="entry name" value="LISH"/>
    <property type="match status" value="1"/>
</dbReference>
<dbReference type="InterPro" id="IPR051389">
    <property type="entry name" value="Cytochrome_c_oxidase_VIc"/>
</dbReference>
<protein>
    <submittedName>
        <fullName evidence="10">LisH domain-containing protein FOPNL</fullName>
    </submittedName>
</protein>
<dbReference type="Proteomes" id="UP000807504">
    <property type="component" value="Unassembled WGS sequence"/>
</dbReference>
<dbReference type="Gene3D" id="1.20.960.40">
    <property type="match status" value="1"/>
</dbReference>
<dbReference type="SUPFAM" id="SSF81415">
    <property type="entry name" value="Mitochondrial cytochrome c oxidase subunit VIc"/>
    <property type="match status" value="1"/>
</dbReference>
<proteinExistence type="inferred from homology"/>
<evidence type="ECO:0000256" key="5">
    <source>
        <dbReference type="ARBA" id="ARBA00022792"/>
    </source>
</evidence>
<gene>
    <name evidence="10" type="ORF">HNY73_007173</name>
</gene>
<dbReference type="InterPro" id="IPR006594">
    <property type="entry name" value="LisH"/>
</dbReference>
<keyword evidence="7" id="KW-0496">Mitochondrion</keyword>
<feature type="transmembrane region" description="Helical" evidence="9">
    <location>
        <begin position="165"/>
        <end position="184"/>
    </location>
</feature>
<name>A0A8T0FDM2_ARGBR</name>
<keyword evidence="5" id="KW-0999">Mitochondrion inner membrane</keyword>
<dbReference type="AlphaFoldDB" id="A0A8T0FDM2"/>
<dbReference type="InterPro" id="IPR037169">
    <property type="entry name" value="Cytochrome_c_oxidase_VIc_sf"/>
</dbReference>
<evidence type="ECO:0000313" key="10">
    <source>
        <dbReference type="EMBL" id="KAF8789216.1"/>
    </source>
</evidence>
<evidence type="ECO:0000256" key="9">
    <source>
        <dbReference type="SAM" id="Phobius"/>
    </source>
</evidence>
<comment type="subcellular location">
    <subcellularLocation>
        <location evidence="1">Mitochondrion inner membrane</location>
        <topology evidence="1">Single-pass membrane protein</topology>
    </subcellularLocation>
</comment>
<evidence type="ECO:0000256" key="3">
    <source>
        <dbReference type="ARBA" id="ARBA00007204"/>
    </source>
</evidence>
<dbReference type="CDD" id="cd22901">
    <property type="entry name" value="CcO_VIc"/>
    <property type="match status" value="1"/>
</dbReference>
<dbReference type="Gene3D" id="4.10.93.10">
    <property type="entry name" value="Mitochondrial cytochrome c oxidase subunit VIc/VIIs"/>
    <property type="match status" value="1"/>
</dbReference>
<dbReference type="GO" id="GO:0005743">
    <property type="term" value="C:mitochondrial inner membrane"/>
    <property type="evidence" value="ECO:0007669"/>
    <property type="project" value="UniProtKB-SubCell"/>
</dbReference>
<evidence type="ECO:0000256" key="2">
    <source>
        <dbReference type="ARBA" id="ARBA00004673"/>
    </source>
</evidence>
<reference evidence="10" key="1">
    <citation type="journal article" date="2020" name="bioRxiv">
        <title>Chromosome-level reference genome of the European wasp spider Argiope bruennichi: a resource for studies on range expansion and evolutionary adaptation.</title>
        <authorList>
            <person name="Sheffer M.M."/>
            <person name="Hoppe A."/>
            <person name="Krehenwinkel H."/>
            <person name="Uhl G."/>
            <person name="Kuss A.W."/>
            <person name="Jensen L."/>
            <person name="Jensen C."/>
            <person name="Gillespie R.G."/>
            <person name="Hoff K.J."/>
            <person name="Prost S."/>
        </authorList>
    </citation>
    <scope>NUCLEOTIDE SEQUENCE</scope>
</reference>
<keyword evidence="6 9" id="KW-1133">Transmembrane helix</keyword>
<keyword evidence="11" id="KW-1185">Reference proteome</keyword>
<evidence type="ECO:0000313" key="11">
    <source>
        <dbReference type="Proteomes" id="UP000807504"/>
    </source>
</evidence>
<comment type="similarity">
    <text evidence="3">Belongs to the cytochrome c oxidase subunit 6c family.</text>
</comment>
<evidence type="ECO:0000256" key="4">
    <source>
        <dbReference type="ARBA" id="ARBA00022692"/>
    </source>
</evidence>
<dbReference type="PANTHER" id="PTHR48416">
    <property type="entry name" value="CYTOCHROME C OXIDASE SUBUNIT 6C"/>
    <property type="match status" value="1"/>
</dbReference>
<evidence type="ECO:0000256" key="8">
    <source>
        <dbReference type="ARBA" id="ARBA00023136"/>
    </source>
</evidence>
<dbReference type="PANTHER" id="PTHR48416:SF1">
    <property type="entry name" value="CYTOCHROME C OXIDASE SUBUNIT 6C"/>
    <property type="match status" value="1"/>
</dbReference>
<evidence type="ECO:0000256" key="6">
    <source>
        <dbReference type="ARBA" id="ARBA00022989"/>
    </source>
</evidence>
<reference evidence="10" key="2">
    <citation type="submission" date="2020-06" db="EMBL/GenBank/DDBJ databases">
        <authorList>
            <person name="Sheffer M."/>
        </authorList>
    </citation>
    <scope>NUCLEOTIDE SEQUENCE</scope>
</reference>
<comment type="pathway">
    <text evidence="2">Energy metabolism; oxidative phosphorylation.</text>
</comment>
<accession>A0A8T0FDM2</accession>
<dbReference type="Pfam" id="PF02937">
    <property type="entry name" value="COX6C"/>
    <property type="match status" value="1"/>
</dbReference>
<evidence type="ECO:0000256" key="1">
    <source>
        <dbReference type="ARBA" id="ARBA00004434"/>
    </source>
</evidence>